<dbReference type="GO" id="GO:0007229">
    <property type="term" value="P:integrin-mediated signaling pathway"/>
    <property type="evidence" value="ECO:0007669"/>
    <property type="project" value="TreeGrafter"/>
</dbReference>
<evidence type="ECO:0000256" key="4">
    <source>
        <dbReference type="ARBA" id="ARBA00023136"/>
    </source>
</evidence>
<keyword evidence="7" id="KW-0449">Lipoprotein</keyword>
<dbReference type="GO" id="GO:0007155">
    <property type="term" value="P:cell adhesion"/>
    <property type="evidence" value="ECO:0007669"/>
    <property type="project" value="InterPro"/>
</dbReference>
<dbReference type="GO" id="GO:0051894">
    <property type="term" value="P:positive regulation of focal adhesion assembly"/>
    <property type="evidence" value="ECO:0007669"/>
    <property type="project" value="TreeGrafter"/>
</dbReference>
<dbReference type="InParanoid" id="A0A667Y1Y0"/>
<evidence type="ECO:0000256" key="7">
    <source>
        <dbReference type="ARBA" id="ARBA00023288"/>
    </source>
</evidence>
<evidence type="ECO:0000313" key="10">
    <source>
        <dbReference type="Ensembl" id="ENSMMDP00005023905.1"/>
    </source>
</evidence>
<evidence type="ECO:0000256" key="6">
    <source>
        <dbReference type="ARBA" id="ARBA00023180"/>
    </source>
</evidence>
<dbReference type="AlphaFoldDB" id="A0A667Y1Y0"/>
<dbReference type="Gene3D" id="2.60.40.10">
    <property type="entry name" value="Immunoglobulins"/>
    <property type="match status" value="1"/>
</dbReference>
<name>A0A667Y1Y0_9TELE</name>
<evidence type="ECO:0000256" key="9">
    <source>
        <dbReference type="SAM" id="SignalP"/>
    </source>
</evidence>
<evidence type="ECO:0000256" key="5">
    <source>
        <dbReference type="ARBA" id="ARBA00023157"/>
    </source>
</evidence>
<keyword evidence="6" id="KW-0325">Glycoprotein</keyword>
<evidence type="ECO:0000256" key="1">
    <source>
        <dbReference type="ARBA" id="ARBA00004236"/>
    </source>
</evidence>
<accession>A0A667Y1Y0</accession>
<keyword evidence="3 9" id="KW-0732">Signal</keyword>
<keyword evidence="5" id="KW-1015">Disulfide bond</keyword>
<organism evidence="10 11">
    <name type="scientific">Myripristis murdjan</name>
    <name type="common">pinecone soldierfish</name>
    <dbReference type="NCBI Taxonomy" id="586833"/>
    <lineage>
        <taxon>Eukaryota</taxon>
        <taxon>Metazoa</taxon>
        <taxon>Chordata</taxon>
        <taxon>Craniata</taxon>
        <taxon>Vertebrata</taxon>
        <taxon>Euteleostomi</taxon>
        <taxon>Actinopterygii</taxon>
        <taxon>Neopterygii</taxon>
        <taxon>Teleostei</taxon>
        <taxon>Neoteleostei</taxon>
        <taxon>Acanthomorphata</taxon>
        <taxon>Holocentriformes</taxon>
        <taxon>Holocentridae</taxon>
        <taxon>Myripristis</taxon>
    </lineage>
</organism>
<evidence type="ECO:0000313" key="11">
    <source>
        <dbReference type="Proteomes" id="UP000472263"/>
    </source>
</evidence>
<dbReference type="GO" id="GO:0009897">
    <property type="term" value="C:external side of plasma membrane"/>
    <property type="evidence" value="ECO:0007669"/>
    <property type="project" value="TreeGrafter"/>
</dbReference>
<evidence type="ECO:0000256" key="8">
    <source>
        <dbReference type="ARBA" id="ARBA00023319"/>
    </source>
</evidence>
<dbReference type="GO" id="GO:0005178">
    <property type="term" value="F:integrin binding"/>
    <property type="evidence" value="ECO:0007669"/>
    <property type="project" value="InterPro"/>
</dbReference>
<keyword evidence="2" id="KW-1003">Cell membrane</keyword>
<sequence length="153" mass="17256">MVKSVFVYAILGVLLVSVQCDLITVCVEDDEDLRVDCHITPKPSQINSYEFSWANGTKESVINTNVSGSRAEAQFKDRSYVEELDPQGYRMTLTGFTQKLPHNTTYMCKISKMVTSINIERENLAECSAVSVFLKTSCSWILCLLLYFCCTHS</sequence>
<dbReference type="Proteomes" id="UP000472263">
    <property type="component" value="Chromosome 14"/>
</dbReference>
<dbReference type="GO" id="GO:0005925">
    <property type="term" value="C:focal adhesion"/>
    <property type="evidence" value="ECO:0007669"/>
    <property type="project" value="TreeGrafter"/>
</dbReference>
<dbReference type="GO" id="GO:0045121">
    <property type="term" value="C:membrane raft"/>
    <property type="evidence" value="ECO:0007669"/>
    <property type="project" value="TreeGrafter"/>
</dbReference>
<evidence type="ECO:0000256" key="2">
    <source>
        <dbReference type="ARBA" id="ARBA00022475"/>
    </source>
</evidence>
<dbReference type="InterPro" id="IPR013783">
    <property type="entry name" value="Ig-like_fold"/>
</dbReference>
<keyword evidence="8" id="KW-0393">Immunoglobulin domain</keyword>
<dbReference type="InterPro" id="IPR033292">
    <property type="entry name" value="THY1"/>
</dbReference>
<evidence type="ECO:0000256" key="3">
    <source>
        <dbReference type="ARBA" id="ARBA00022729"/>
    </source>
</evidence>
<proteinExistence type="predicted"/>
<protein>
    <recommendedName>
        <fullName evidence="12">Ig-like domain-containing protein</fullName>
    </recommendedName>
</protein>
<keyword evidence="4" id="KW-0472">Membrane</keyword>
<dbReference type="GeneTree" id="ENSGT00390000012429"/>
<dbReference type="PANTHER" id="PTHR19226:SF2">
    <property type="entry name" value="THY-1 MEMBRANE GLYCOPROTEIN"/>
    <property type="match status" value="1"/>
</dbReference>
<comment type="subcellular location">
    <subcellularLocation>
        <location evidence="1">Cell membrane</location>
    </subcellularLocation>
</comment>
<reference evidence="10" key="1">
    <citation type="submission" date="2019-06" db="EMBL/GenBank/DDBJ databases">
        <authorList>
            <consortium name="Wellcome Sanger Institute Data Sharing"/>
        </authorList>
    </citation>
    <scope>NUCLEOTIDE SEQUENCE [LARGE SCALE GENOMIC DNA]</scope>
</reference>
<feature type="chain" id="PRO_5025686891" description="Ig-like domain-containing protein" evidence="9">
    <location>
        <begin position="21"/>
        <end position="153"/>
    </location>
</feature>
<reference evidence="10" key="2">
    <citation type="submission" date="2025-08" db="UniProtKB">
        <authorList>
            <consortium name="Ensembl"/>
        </authorList>
    </citation>
    <scope>IDENTIFICATION</scope>
</reference>
<reference evidence="10" key="3">
    <citation type="submission" date="2025-09" db="UniProtKB">
        <authorList>
            <consortium name="Ensembl"/>
        </authorList>
    </citation>
    <scope>IDENTIFICATION</scope>
</reference>
<feature type="signal peptide" evidence="9">
    <location>
        <begin position="1"/>
        <end position="20"/>
    </location>
</feature>
<evidence type="ECO:0008006" key="12">
    <source>
        <dbReference type="Google" id="ProtNLM"/>
    </source>
</evidence>
<keyword evidence="11" id="KW-1185">Reference proteome</keyword>
<dbReference type="GO" id="GO:0043209">
    <property type="term" value="C:myelin sheath"/>
    <property type="evidence" value="ECO:0007669"/>
    <property type="project" value="TreeGrafter"/>
</dbReference>
<dbReference type="GO" id="GO:0030334">
    <property type="term" value="P:regulation of cell migration"/>
    <property type="evidence" value="ECO:0007669"/>
    <property type="project" value="InterPro"/>
</dbReference>
<dbReference type="GO" id="GO:0030425">
    <property type="term" value="C:dendrite"/>
    <property type="evidence" value="ECO:0007669"/>
    <property type="project" value="TreeGrafter"/>
</dbReference>
<dbReference type="Ensembl" id="ENSMMDT00005024416.1">
    <property type="protein sequence ID" value="ENSMMDP00005023905.1"/>
    <property type="gene ID" value="ENSMMDG00005011521.1"/>
</dbReference>
<dbReference type="GO" id="GO:0005096">
    <property type="term" value="F:GTPase activator activity"/>
    <property type="evidence" value="ECO:0007669"/>
    <property type="project" value="TreeGrafter"/>
</dbReference>
<dbReference type="PANTHER" id="PTHR19226">
    <property type="entry name" value="THY-1 MEMBRANE GLYCOPROTEIN"/>
    <property type="match status" value="1"/>
</dbReference>